<feature type="non-terminal residue" evidence="1">
    <location>
        <position position="55"/>
    </location>
</feature>
<proteinExistence type="predicted"/>
<gene>
    <name evidence="1" type="ORF">HGM15179_016733</name>
</gene>
<comment type="caution">
    <text evidence="1">The sequence shown here is derived from an EMBL/GenBank/DDBJ whole genome shotgun (WGS) entry which is preliminary data.</text>
</comment>
<name>A0A8K1LE20_9PASS</name>
<reference evidence="1" key="1">
    <citation type="submission" date="2019-04" db="EMBL/GenBank/DDBJ databases">
        <title>Genome assembly of Zosterops borbonicus 15179.</title>
        <authorList>
            <person name="Leroy T."/>
            <person name="Anselmetti Y."/>
            <person name="Tilak M.-K."/>
            <person name="Nabholz B."/>
        </authorList>
    </citation>
    <scope>NUCLEOTIDE SEQUENCE</scope>
    <source>
        <strain evidence="1">HGM_15179</strain>
        <tissue evidence="1">Muscle</tissue>
    </source>
</reference>
<dbReference type="EMBL" id="SWJQ01000878">
    <property type="protein sequence ID" value="TRZ10368.1"/>
    <property type="molecule type" value="Genomic_DNA"/>
</dbReference>
<evidence type="ECO:0000313" key="2">
    <source>
        <dbReference type="Proteomes" id="UP000796761"/>
    </source>
</evidence>
<sequence>RCLCHTKQSRIFIRHISAVGIYRGTAMKLQRKYNSVAIAQNGRKLFHSEDIAYKI</sequence>
<keyword evidence="2" id="KW-1185">Reference proteome</keyword>
<feature type="non-terminal residue" evidence="1">
    <location>
        <position position="1"/>
    </location>
</feature>
<accession>A0A8K1LE20</accession>
<dbReference type="AlphaFoldDB" id="A0A8K1LE20"/>
<organism evidence="1 2">
    <name type="scientific">Zosterops borbonicus</name>
    <dbReference type="NCBI Taxonomy" id="364589"/>
    <lineage>
        <taxon>Eukaryota</taxon>
        <taxon>Metazoa</taxon>
        <taxon>Chordata</taxon>
        <taxon>Craniata</taxon>
        <taxon>Vertebrata</taxon>
        <taxon>Euteleostomi</taxon>
        <taxon>Archelosauria</taxon>
        <taxon>Archosauria</taxon>
        <taxon>Dinosauria</taxon>
        <taxon>Saurischia</taxon>
        <taxon>Theropoda</taxon>
        <taxon>Coelurosauria</taxon>
        <taxon>Aves</taxon>
        <taxon>Neognathae</taxon>
        <taxon>Neoaves</taxon>
        <taxon>Telluraves</taxon>
        <taxon>Australaves</taxon>
        <taxon>Passeriformes</taxon>
        <taxon>Sylvioidea</taxon>
        <taxon>Zosteropidae</taxon>
        <taxon>Zosterops</taxon>
    </lineage>
</organism>
<evidence type="ECO:0000313" key="1">
    <source>
        <dbReference type="EMBL" id="TRZ10368.1"/>
    </source>
</evidence>
<dbReference type="Proteomes" id="UP000796761">
    <property type="component" value="Unassembled WGS sequence"/>
</dbReference>
<protein>
    <submittedName>
        <fullName evidence="1">Uncharacterized protein</fullName>
    </submittedName>
</protein>